<keyword evidence="3" id="KW-1185">Reference proteome</keyword>
<dbReference type="Proteomes" id="UP000588647">
    <property type="component" value="Unassembled WGS sequence"/>
</dbReference>
<dbReference type="EMBL" id="JACIEM010000001">
    <property type="protein sequence ID" value="MBB4001256.1"/>
    <property type="molecule type" value="Genomic_DNA"/>
</dbReference>
<dbReference type="InterPro" id="IPR056090">
    <property type="entry name" value="DUF7673"/>
</dbReference>
<organism evidence="2 3">
    <name type="scientific">Aurantimonas endophytica</name>
    <dbReference type="NCBI Taxonomy" id="1522175"/>
    <lineage>
        <taxon>Bacteria</taxon>
        <taxon>Pseudomonadati</taxon>
        <taxon>Pseudomonadota</taxon>
        <taxon>Alphaproteobacteria</taxon>
        <taxon>Hyphomicrobiales</taxon>
        <taxon>Aurantimonadaceae</taxon>
        <taxon>Aurantimonas</taxon>
    </lineage>
</organism>
<evidence type="ECO:0000313" key="3">
    <source>
        <dbReference type="Proteomes" id="UP000588647"/>
    </source>
</evidence>
<name>A0A7W6H9V2_9HYPH</name>
<feature type="domain" description="DUF7673" evidence="1">
    <location>
        <begin position="6"/>
        <end position="89"/>
    </location>
</feature>
<evidence type="ECO:0000313" key="2">
    <source>
        <dbReference type="EMBL" id="MBB4001256.1"/>
    </source>
</evidence>
<dbReference type="AlphaFoldDB" id="A0A7W6H9V2"/>
<dbReference type="Pfam" id="PF24720">
    <property type="entry name" value="DUF7673"/>
    <property type="match status" value="1"/>
</dbReference>
<gene>
    <name evidence="2" type="ORF">GGR03_000303</name>
</gene>
<evidence type="ECO:0000259" key="1">
    <source>
        <dbReference type="Pfam" id="PF24720"/>
    </source>
</evidence>
<comment type="caution">
    <text evidence="2">The sequence shown here is derived from an EMBL/GenBank/DDBJ whole genome shotgun (WGS) entry which is preliminary data.</text>
</comment>
<dbReference type="RefSeq" id="WP_183206975.1">
    <property type="nucleotide sequence ID" value="NZ_JAAAMM010000001.1"/>
</dbReference>
<sequence length="97" mass="10939">MNDFERAACERLLNIAKDDTGQSRIVANFILAWWNAGSLGGFNLAELFLLDNAISSDIATIVVCLARNDEAFYPTEYRSDIEAVIAQWRPEVWQASR</sequence>
<accession>A0A7W6H9V2</accession>
<proteinExistence type="predicted"/>
<reference evidence="2 3" key="1">
    <citation type="submission" date="2020-08" db="EMBL/GenBank/DDBJ databases">
        <title>Genomic Encyclopedia of Type Strains, Phase IV (KMG-IV): sequencing the most valuable type-strain genomes for metagenomic binning, comparative biology and taxonomic classification.</title>
        <authorList>
            <person name="Goeker M."/>
        </authorList>
    </citation>
    <scope>NUCLEOTIDE SEQUENCE [LARGE SCALE GENOMIC DNA]</scope>
    <source>
        <strain evidence="2 3">DSM 103570</strain>
    </source>
</reference>
<protein>
    <recommendedName>
        <fullName evidence="1">DUF7673 domain-containing protein</fullName>
    </recommendedName>
</protein>